<name>A0A1H3CWT8_9FLAO</name>
<evidence type="ECO:0000313" key="2">
    <source>
        <dbReference type="Proteomes" id="UP000198569"/>
    </source>
</evidence>
<keyword evidence="2" id="KW-1185">Reference proteome</keyword>
<evidence type="ECO:0008006" key="3">
    <source>
        <dbReference type="Google" id="ProtNLM"/>
    </source>
</evidence>
<gene>
    <name evidence="1" type="ORF">SAMN05444338_11234</name>
</gene>
<accession>A0A1H3CWT8</accession>
<sequence>MKTSIRNYTEIVRELKVNYPKLTEFEILTLAIQIERNEILENGLVVSSKDNEPTGIEAIAIALGYKSS</sequence>
<dbReference type="AlphaFoldDB" id="A0A1H3CWT8"/>
<dbReference type="RefSeq" id="WP_091433820.1">
    <property type="nucleotide sequence ID" value="NZ_FNMV01000012.1"/>
</dbReference>
<dbReference type="EMBL" id="FNMV01000012">
    <property type="protein sequence ID" value="SDX58611.1"/>
    <property type="molecule type" value="Genomic_DNA"/>
</dbReference>
<organism evidence="1 2">
    <name type="scientific">Flavobacterium degerlachei</name>
    <dbReference type="NCBI Taxonomy" id="229203"/>
    <lineage>
        <taxon>Bacteria</taxon>
        <taxon>Pseudomonadati</taxon>
        <taxon>Bacteroidota</taxon>
        <taxon>Flavobacteriia</taxon>
        <taxon>Flavobacteriales</taxon>
        <taxon>Flavobacteriaceae</taxon>
        <taxon>Flavobacterium</taxon>
    </lineage>
</organism>
<dbReference type="OrthoDB" id="1375442at2"/>
<dbReference type="Proteomes" id="UP000198569">
    <property type="component" value="Unassembled WGS sequence"/>
</dbReference>
<protein>
    <recommendedName>
        <fullName evidence="3">Histidine kinase</fullName>
    </recommendedName>
</protein>
<proteinExistence type="predicted"/>
<reference evidence="2" key="1">
    <citation type="submission" date="2016-10" db="EMBL/GenBank/DDBJ databases">
        <authorList>
            <person name="Varghese N."/>
            <person name="Submissions S."/>
        </authorList>
    </citation>
    <scope>NUCLEOTIDE SEQUENCE [LARGE SCALE GENOMIC DNA]</scope>
    <source>
        <strain evidence="2">DSM 15718</strain>
    </source>
</reference>
<evidence type="ECO:0000313" key="1">
    <source>
        <dbReference type="EMBL" id="SDX58611.1"/>
    </source>
</evidence>